<protein>
    <submittedName>
        <fullName evidence="2">Uncharacterized protein</fullName>
    </submittedName>
</protein>
<feature type="region of interest" description="Disordered" evidence="1">
    <location>
        <begin position="49"/>
        <end position="69"/>
    </location>
</feature>
<evidence type="ECO:0000313" key="2">
    <source>
        <dbReference type="EMBL" id="MDN5213507.1"/>
    </source>
</evidence>
<dbReference type="RefSeq" id="WP_346758845.1">
    <property type="nucleotide sequence ID" value="NZ_JAUJEB010000003.1"/>
</dbReference>
<dbReference type="EMBL" id="JAUJEB010000003">
    <property type="protein sequence ID" value="MDN5213507.1"/>
    <property type="molecule type" value="Genomic_DNA"/>
</dbReference>
<sequence length="69" mass="7565">MAKYRQGLARRYFQFQAMGEKKTAGNEINNRQIKGTGGNYHSDLSSLLKTPGQNARGNCKPGRGFTATA</sequence>
<keyword evidence="3" id="KW-1185">Reference proteome</keyword>
<name>A0ABT8L6Y0_9BACT</name>
<proteinExistence type="predicted"/>
<evidence type="ECO:0000256" key="1">
    <source>
        <dbReference type="SAM" id="MobiDB-lite"/>
    </source>
</evidence>
<accession>A0ABT8L6Y0</accession>
<gene>
    <name evidence="2" type="ORF">QQ020_15660</name>
</gene>
<reference evidence="2" key="1">
    <citation type="submission" date="2023-06" db="EMBL/GenBank/DDBJ databases">
        <title>Genomic of Agaribacillus aureum.</title>
        <authorList>
            <person name="Wang G."/>
        </authorList>
    </citation>
    <scope>NUCLEOTIDE SEQUENCE</scope>
    <source>
        <strain evidence="2">BMA12</strain>
    </source>
</reference>
<evidence type="ECO:0000313" key="3">
    <source>
        <dbReference type="Proteomes" id="UP001172083"/>
    </source>
</evidence>
<dbReference type="Proteomes" id="UP001172083">
    <property type="component" value="Unassembled WGS sequence"/>
</dbReference>
<organism evidence="2 3">
    <name type="scientific">Agaribacillus aureus</name>
    <dbReference type="NCBI Taxonomy" id="3051825"/>
    <lineage>
        <taxon>Bacteria</taxon>
        <taxon>Pseudomonadati</taxon>
        <taxon>Bacteroidota</taxon>
        <taxon>Cytophagia</taxon>
        <taxon>Cytophagales</taxon>
        <taxon>Splendidivirgaceae</taxon>
        <taxon>Agaribacillus</taxon>
    </lineage>
</organism>
<comment type="caution">
    <text evidence="2">The sequence shown here is derived from an EMBL/GenBank/DDBJ whole genome shotgun (WGS) entry which is preliminary data.</text>
</comment>